<accession>A0A0D5XXL5</accession>
<evidence type="ECO:0000313" key="1">
    <source>
        <dbReference type="EMBL" id="AKA23560.1"/>
    </source>
</evidence>
<sequence>MPVQRRWTGHLRFADLKPRRYLCRLGIIRPITHPPSQGEE</sequence>
<dbReference type="Proteomes" id="UP000032748">
    <property type="component" value="Chromosome"/>
</dbReference>
<dbReference type="KEGG" id="pcz:PCL1606_21070"/>
<name>A0A0D5XXL5_9PSED</name>
<dbReference type="EMBL" id="CP011110">
    <property type="protein sequence ID" value="AKA23560.1"/>
    <property type="molecule type" value="Genomic_DNA"/>
</dbReference>
<gene>
    <name evidence="1" type="ORF">PCL1606_21070</name>
</gene>
<protein>
    <submittedName>
        <fullName evidence="1">Uncharacterized protein</fullName>
    </submittedName>
</protein>
<dbReference type="AlphaFoldDB" id="A0A0D5XXL5"/>
<organism evidence="1 2">
    <name type="scientific">Pseudomonas chlororaphis</name>
    <dbReference type="NCBI Taxonomy" id="587753"/>
    <lineage>
        <taxon>Bacteria</taxon>
        <taxon>Pseudomonadati</taxon>
        <taxon>Pseudomonadota</taxon>
        <taxon>Gammaproteobacteria</taxon>
        <taxon>Pseudomonadales</taxon>
        <taxon>Pseudomonadaceae</taxon>
        <taxon>Pseudomonas</taxon>
    </lineage>
</organism>
<evidence type="ECO:0000313" key="2">
    <source>
        <dbReference type="Proteomes" id="UP000032748"/>
    </source>
</evidence>
<reference evidence="1 2" key="1">
    <citation type="journal article" date="2015" name="Mol. Plant Microbe Interact.">
        <title>Comparative Genomic Analysis of Pseudomonas chlororaphis PCL1606 Reveals New Insight into Antifungal Compounds Involved in Biocontrol.</title>
        <authorList>
            <person name="Calderon C.E."/>
            <person name="Ramos C."/>
            <person name="de Vicente A."/>
            <person name="Cazorla F.M."/>
        </authorList>
    </citation>
    <scope>NUCLEOTIDE SEQUENCE [LARGE SCALE GENOMIC DNA]</scope>
    <source>
        <strain evidence="1 2">PCL1606</strain>
    </source>
</reference>
<proteinExistence type="predicted"/>